<evidence type="ECO:0000256" key="4">
    <source>
        <dbReference type="RuleBase" id="RU367058"/>
    </source>
</evidence>
<evidence type="ECO:0000313" key="9">
    <source>
        <dbReference type="Proteomes" id="UP000677228"/>
    </source>
</evidence>
<evidence type="ECO:0000256" key="2">
    <source>
        <dbReference type="ARBA" id="ARBA00022679"/>
    </source>
</evidence>
<dbReference type="Proteomes" id="UP000682733">
    <property type="component" value="Unassembled WGS sequence"/>
</dbReference>
<protein>
    <recommendedName>
        <fullName evidence="4">Xylulose kinase</fullName>
        <ecNumber evidence="4">2.7.1.17</ecNumber>
    </recommendedName>
</protein>
<dbReference type="AlphaFoldDB" id="A0A8S2DLT4"/>
<comment type="caution">
    <text evidence="7">The sequence shown here is derived from an EMBL/GenBank/DDBJ whole genome shotgun (WGS) entry which is preliminary data.</text>
</comment>
<dbReference type="InterPro" id="IPR018484">
    <property type="entry name" value="FGGY_N"/>
</dbReference>
<evidence type="ECO:0000313" key="7">
    <source>
        <dbReference type="EMBL" id="CAF0943660.1"/>
    </source>
</evidence>
<evidence type="ECO:0000256" key="3">
    <source>
        <dbReference type="ARBA" id="ARBA00022777"/>
    </source>
</evidence>
<dbReference type="Proteomes" id="UP000677228">
    <property type="component" value="Unassembled WGS sequence"/>
</dbReference>
<keyword evidence="4" id="KW-0067">ATP-binding</keyword>
<dbReference type="Pfam" id="PF02782">
    <property type="entry name" value="FGGY_C"/>
    <property type="match status" value="1"/>
</dbReference>
<keyword evidence="4" id="KW-0859">Xylose metabolism</keyword>
<reference evidence="7" key="1">
    <citation type="submission" date="2021-02" db="EMBL/GenBank/DDBJ databases">
        <authorList>
            <person name="Nowell W R."/>
        </authorList>
    </citation>
    <scope>NUCLEOTIDE SEQUENCE</scope>
</reference>
<keyword evidence="4" id="KW-0119">Carbohydrate metabolism</keyword>
<evidence type="ECO:0000259" key="5">
    <source>
        <dbReference type="Pfam" id="PF00370"/>
    </source>
</evidence>
<dbReference type="Gene3D" id="3.30.420.40">
    <property type="match status" value="2"/>
</dbReference>
<evidence type="ECO:0000259" key="6">
    <source>
        <dbReference type="Pfam" id="PF02782"/>
    </source>
</evidence>
<dbReference type="PANTHER" id="PTHR10196:SF57">
    <property type="entry name" value="XYLULOSE KINASE"/>
    <property type="match status" value="1"/>
</dbReference>
<sequence>MSSKSTKNLYLGLDLSTQQFKGVVIDEELNVVAEDSVSFNDKTLLKNYVLPNGFIVDKNDPDCITTPVLVWIEAFDVLLQKLRDQKTFDFKNIVGISGCGQQHGSVYWAENACENGLKRLKQHSSSNDDDHGEIVVEKLRQLPKNLFLIDYLKECFSRANSPIWMDSSTTKYCRLLEERLGGSQKLFEITGSKAYERFTGSQIMKFQTESNDLYLKTERIQLVSNFVSTLLLGEYTSVDYSDGSGMNLFDIINLKWSQECLDACAPDLLSKLYHELVHPLTILGPIAIYFVDRYGFDPDCKVIAFTGDNPSSYYALASDPETIVISLGTSDTVIASVKASQAPKEAFDGHLFVNPMKKNDNDNLLMLLLCFKNGSLVRERVKEEITQKDWQQMSELLCHSPPSNHGYIGMFFDDQEILPHNIQGRFYFDAHGVQVKDLEPSCKARALLEGQCLAKRLYLQRANIDLANVKRIVITGGGSVNIDLLQILADTFGKPVHAAFAPNSACLGGAYRAIDAIKDHNKSITSTIQWLIAAQPRSEFVQVYDEMHTIVCVLYKPAKFADAARNYIEAENLKHTIQPIAQETSTMMKPSTH</sequence>
<dbReference type="InterPro" id="IPR042024">
    <property type="entry name" value="D-XK_euk"/>
</dbReference>
<dbReference type="InterPro" id="IPR000577">
    <property type="entry name" value="Carb_kinase_FGGY"/>
</dbReference>
<keyword evidence="3 4" id="KW-0418">Kinase</keyword>
<organism evidence="7 9">
    <name type="scientific">Didymodactylos carnosus</name>
    <dbReference type="NCBI Taxonomy" id="1234261"/>
    <lineage>
        <taxon>Eukaryota</taxon>
        <taxon>Metazoa</taxon>
        <taxon>Spiralia</taxon>
        <taxon>Gnathifera</taxon>
        <taxon>Rotifera</taxon>
        <taxon>Eurotatoria</taxon>
        <taxon>Bdelloidea</taxon>
        <taxon>Philodinida</taxon>
        <taxon>Philodinidae</taxon>
        <taxon>Didymodactylos</taxon>
    </lineage>
</organism>
<dbReference type="EMBL" id="CAJNOK010004619">
    <property type="protein sequence ID" value="CAF0943660.1"/>
    <property type="molecule type" value="Genomic_DNA"/>
</dbReference>
<dbReference type="PANTHER" id="PTHR10196">
    <property type="entry name" value="SUGAR KINASE"/>
    <property type="match status" value="1"/>
</dbReference>
<dbReference type="SUPFAM" id="SSF53067">
    <property type="entry name" value="Actin-like ATPase domain"/>
    <property type="match status" value="2"/>
</dbReference>
<accession>A0A8S2DLT4</accession>
<gene>
    <name evidence="7" type="ORF">OVA965_LOCUS11770</name>
    <name evidence="8" type="ORF">TMI583_LOCUS11774</name>
</gene>
<dbReference type="InterPro" id="IPR018485">
    <property type="entry name" value="FGGY_C"/>
</dbReference>
<dbReference type="GO" id="GO:0005997">
    <property type="term" value="P:xylulose metabolic process"/>
    <property type="evidence" value="ECO:0007669"/>
    <property type="project" value="UniProtKB-UniRule"/>
</dbReference>
<keyword evidence="2 4" id="KW-0808">Transferase</keyword>
<name>A0A8S2DLT4_9BILA</name>
<evidence type="ECO:0000313" key="8">
    <source>
        <dbReference type="EMBL" id="CAF3718433.1"/>
    </source>
</evidence>
<comment type="function">
    <text evidence="4">Phosphorylates D-xylulose to produce D-xylulose 5-phosphate, a molecule that may play an important role in the regulation of glucose metabolism and lipogenesis.</text>
</comment>
<proteinExistence type="inferred from homology"/>
<dbReference type="Pfam" id="PF00370">
    <property type="entry name" value="FGGY_N"/>
    <property type="match status" value="1"/>
</dbReference>
<dbReference type="CDD" id="cd07776">
    <property type="entry name" value="ASKHA_NBD_FGGY_SpXK-like"/>
    <property type="match status" value="1"/>
</dbReference>
<dbReference type="GO" id="GO:0005829">
    <property type="term" value="C:cytosol"/>
    <property type="evidence" value="ECO:0007669"/>
    <property type="project" value="TreeGrafter"/>
</dbReference>
<dbReference type="EC" id="2.7.1.17" evidence="4"/>
<dbReference type="InterPro" id="IPR043129">
    <property type="entry name" value="ATPase_NBD"/>
</dbReference>
<feature type="domain" description="Carbohydrate kinase FGGY N-terminal" evidence="5">
    <location>
        <begin position="163"/>
        <end position="311"/>
    </location>
</feature>
<dbReference type="EMBL" id="CAJOBA010004624">
    <property type="protein sequence ID" value="CAF3718433.1"/>
    <property type="molecule type" value="Genomic_DNA"/>
</dbReference>
<evidence type="ECO:0000256" key="1">
    <source>
        <dbReference type="ARBA" id="ARBA00009156"/>
    </source>
</evidence>
<keyword evidence="4" id="KW-0547">Nucleotide-binding</keyword>
<dbReference type="GO" id="GO:0005524">
    <property type="term" value="F:ATP binding"/>
    <property type="evidence" value="ECO:0007669"/>
    <property type="project" value="UniProtKB-KW"/>
</dbReference>
<dbReference type="GO" id="GO:0042732">
    <property type="term" value="P:D-xylose metabolic process"/>
    <property type="evidence" value="ECO:0007669"/>
    <property type="project" value="UniProtKB-UniRule"/>
</dbReference>
<comment type="catalytic activity">
    <reaction evidence="4">
        <text>D-xylulose + ATP = D-xylulose 5-phosphate + ADP + H(+)</text>
        <dbReference type="Rhea" id="RHEA:10964"/>
        <dbReference type="ChEBI" id="CHEBI:15378"/>
        <dbReference type="ChEBI" id="CHEBI:17140"/>
        <dbReference type="ChEBI" id="CHEBI:30616"/>
        <dbReference type="ChEBI" id="CHEBI:57737"/>
        <dbReference type="ChEBI" id="CHEBI:456216"/>
        <dbReference type="EC" id="2.7.1.17"/>
    </reaction>
</comment>
<dbReference type="PIRSF" id="PIRSF000538">
    <property type="entry name" value="GlpK"/>
    <property type="match status" value="1"/>
</dbReference>
<comment type="similarity">
    <text evidence="1 4">Belongs to the FGGY kinase family.</text>
</comment>
<dbReference type="GO" id="GO:0004856">
    <property type="term" value="F:D-xylulokinase activity"/>
    <property type="evidence" value="ECO:0007669"/>
    <property type="project" value="UniProtKB-UniRule"/>
</dbReference>
<feature type="domain" description="Carbohydrate kinase FGGY C-terminal" evidence="6">
    <location>
        <begin position="324"/>
        <end position="513"/>
    </location>
</feature>